<dbReference type="AlphaFoldDB" id="A0A218Z618"/>
<dbReference type="STRING" id="503106.A0A218Z618"/>
<gene>
    <name evidence="3" type="ORF">B2J93_112</name>
</gene>
<feature type="compositionally biased region" description="Basic and acidic residues" evidence="1">
    <location>
        <begin position="143"/>
        <end position="158"/>
    </location>
</feature>
<dbReference type="Proteomes" id="UP000242519">
    <property type="component" value="Unassembled WGS sequence"/>
</dbReference>
<keyword evidence="4" id="KW-1185">Reference proteome</keyword>
<evidence type="ECO:0000313" key="3">
    <source>
        <dbReference type="EMBL" id="OWP02695.1"/>
    </source>
</evidence>
<dbReference type="PROSITE" id="PS50097">
    <property type="entry name" value="BTB"/>
    <property type="match status" value="1"/>
</dbReference>
<dbReference type="CDD" id="cd18186">
    <property type="entry name" value="BTB_POZ_ZBTB_KLHL-like"/>
    <property type="match status" value="1"/>
</dbReference>
<dbReference type="SUPFAM" id="SSF54695">
    <property type="entry name" value="POZ domain"/>
    <property type="match status" value="1"/>
</dbReference>
<dbReference type="OrthoDB" id="6359816at2759"/>
<dbReference type="PANTHER" id="PTHR47843">
    <property type="entry name" value="BTB DOMAIN-CONTAINING PROTEIN-RELATED"/>
    <property type="match status" value="1"/>
</dbReference>
<organism evidence="3 4">
    <name type="scientific">Diplocarpon coronariae</name>
    <dbReference type="NCBI Taxonomy" id="2795749"/>
    <lineage>
        <taxon>Eukaryota</taxon>
        <taxon>Fungi</taxon>
        <taxon>Dikarya</taxon>
        <taxon>Ascomycota</taxon>
        <taxon>Pezizomycotina</taxon>
        <taxon>Leotiomycetes</taxon>
        <taxon>Helotiales</taxon>
        <taxon>Drepanopezizaceae</taxon>
        <taxon>Diplocarpon</taxon>
    </lineage>
</organism>
<evidence type="ECO:0000256" key="1">
    <source>
        <dbReference type="SAM" id="MobiDB-lite"/>
    </source>
</evidence>
<feature type="compositionally biased region" description="Low complexity" evidence="1">
    <location>
        <begin position="83"/>
        <end position="95"/>
    </location>
</feature>
<name>A0A218Z618_9HELO</name>
<accession>A0A218Z618</accession>
<reference evidence="3 4" key="1">
    <citation type="submission" date="2017-04" db="EMBL/GenBank/DDBJ databases">
        <title>Draft genome sequence of Marssonina coronaria NL1: causal agent of apple blotch.</title>
        <authorList>
            <person name="Cheng Q."/>
        </authorList>
    </citation>
    <scope>NUCLEOTIDE SEQUENCE [LARGE SCALE GENOMIC DNA]</scope>
    <source>
        <strain evidence="3 4">NL1</strain>
    </source>
</reference>
<comment type="caution">
    <text evidence="3">The sequence shown here is derived from an EMBL/GenBank/DDBJ whole genome shotgun (WGS) entry which is preliminary data.</text>
</comment>
<proteinExistence type="predicted"/>
<dbReference type="InParanoid" id="A0A218Z618"/>
<feature type="compositionally biased region" description="Acidic residues" evidence="1">
    <location>
        <begin position="230"/>
        <end position="247"/>
    </location>
</feature>
<feature type="domain" description="BTB" evidence="2">
    <location>
        <begin position="361"/>
        <end position="429"/>
    </location>
</feature>
<sequence length="614" mass="66448">MAPKLKPVPWTDTQIAFVLERNAAGASNAELEGEVKGKWPERELARGAVANLIYRQKRKSKLQDSSPASREPSVAASSRSENPAAPRPKASAPSMPETPVVKNFTPAEMLVTPDTSPAIAPGFATPPPTAATSSPGEILLSPRKKDLEPKAKEQESLETHAPTAPQPPVLFCQEDSMIPGLNDYPGQPDSGGSPLSSTTLNSQSLPSLPSTMPTSSVQTTSIGVLREANVEDDGDEEVASFEAELDFSSDNIRTELPEPELPVSTRPAKRVKASQQTEEIETEAEAEAGAKAEQLIHQMVDHKVNQAPESPSPQVSTPKSISENRFLTRQTVPALPFKMSAPQANRTRPEPSSLFESLGSEIVHFIVGPKRKDCAVHTNLLTQSSAFFRNITFDNTEPGRAEYSLPNADSDAVAYILNWLYRQKPDLFLGVATDGTLSERGSDSQVKLTAAVTRAIGVYLLAEELGMVELADIVMTALGVAYCQGKIYPSSSNIVLVYSRADSKSPLRKYMARSYQMVASLEGESEGESEGEGDGDAEIASTGWTANEVNNVVHAAPDLFKDYRRLSRKSIAVGPIEPALDPICAYHAHGPDAYCEYKDLTFAGMLKRRSWIWT</sequence>
<dbReference type="InterPro" id="IPR000210">
    <property type="entry name" value="BTB/POZ_dom"/>
</dbReference>
<dbReference type="PANTHER" id="PTHR47843:SF2">
    <property type="entry name" value="BTB DOMAIN-CONTAINING PROTEIN"/>
    <property type="match status" value="1"/>
</dbReference>
<dbReference type="InterPro" id="IPR011333">
    <property type="entry name" value="SKP1/BTB/POZ_sf"/>
</dbReference>
<dbReference type="Gene3D" id="3.30.710.10">
    <property type="entry name" value="Potassium Channel Kv1.1, Chain A"/>
    <property type="match status" value="1"/>
</dbReference>
<protein>
    <recommendedName>
        <fullName evidence="2">BTB domain-containing protein</fullName>
    </recommendedName>
</protein>
<evidence type="ECO:0000259" key="2">
    <source>
        <dbReference type="PROSITE" id="PS50097"/>
    </source>
</evidence>
<dbReference type="EMBL" id="MZNU01000217">
    <property type="protein sequence ID" value="OWP02695.1"/>
    <property type="molecule type" value="Genomic_DNA"/>
</dbReference>
<evidence type="ECO:0000313" key="4">
    <source>
        <dbReference type="Proteomes" id="UP000242519"/>
    </source>
</evidence>
<feature type="compositionally biased region" description="Low complexity" evidence="1">
    <location>
        <begin position="202"/>
        <end position="216"/>
    </location>
</feature>
<feature type="region of interest" description="Disordered" evidence="1">
    <location>
        <begin position="55"/>
        <end position="275"/>
    </location>
</feature>